<feature type="domain" description="SMODS and SLOG-associating 2TM effector" evidence="3">
    <location>
        <begin position="7"/>
        <end position="163"/>
    </location>
</feature>
<name>A0A1B8ZXP8_9FLAO</name>
<reference evidence="4 5" key="1">
    <citation type="submission" date="2016-07" db="EMBL/GenBank/DDBJ databases">
        <authorList>
            <person name="Jeong J.-J."/>
            <person name="Kim D.W."/>
            <person name="Sang M.K."/>
            <person name="Choi I.-G."/>
            <person name="Kim K.D."/>
        </authorList>
    </citation>
    <scope>NUCLEOTIDE SEQUENCE [LARGE SCALE GENOMIC DNA]</scope>
    <source>
        <strain evidence="4 5">UTM-3</strain>
    </source>
</reference>
<dbReference type="EMBL" id="MAYH01000012">
    <property type="protein sequence ID" value="OCA76362.1"/>
    <property type="molecule type" value="Genomic_DNA"/>
</dbReference>
<evidence type="ECO:0000313" key="4">
    <source>
        <dbReference type="EMBL" id="OCA76362.1"/>
    </source>
</evidence>
<keyword evidence="5" id="KW-1185">Reference proteome</keyword>
<dbReference type="Pfam" id="PF18181">
    <property type="entry name" value="SLATT_1"/>
    <property type="match status" value="1"/>
</dbReference>
<proteinExistence type="predicted"/>
<evidence type="ECO:0000259" key="3">
    <source>
        <dbReference type="Pfam" id="PF18184"/>
    </source>
</evidence>
<organism evidence="4 5">
    <name type="scientific">Chryseobacterium artocarpi</name>
    <dbReference type="NCBI Taxonomy" id="1414727"/>
    <lineage>
        <taxon>Bacteria</taxon>
        <taxon>Pseudomonadati</taxon>
        <taxon>Bacteroidota</taxon>
        <taxon>Flavobacteriia</taxon>
        <taxon>Flavobacteriales</taxon>
        <taxon>Weeksellaceae</taxon>
        <taxon>Chryseobacterium group</taxon>
        <taxon>Chryseobacterium</taxon>
    </lineage>
</organism>
<feature type="domain" description="SMODS and SLOG-associating 2TM effector" evidence="2">
    <location>
        <begin position="166"/>
        <end position="288"/>
    </location>
</feature>
<dbReference type="AlphaFoldDB" id="A0A1B8ZXP8"/>
<dbReference type="NCBIfam" id="NF033610">
    <property type="entry name" value="SLATT_3"/>
    <property type="match status" value="1"/>
</dbReference>
<dbReference type="Proteomes" id="UP000092651">
    <property type="component" value="Unassembled WGS sequence"/>
</dbReference>
<keyword evidence="1" id="KW-0472">Membrane</keyword>
<dbReference type="Pfam" id="PF18184">
    <property type="entry name" value="SLATT_3"/>
    <property type="match status" value="1"/>
</dbReference>
<dbReference type="InterPro" id="IPR040884">
    <property type="entry name" value="SLATT_1"/>
</dbReference>
<dbReference type="NCBIfam" id="NF033634">
    <property type="entry name" value="SLATT_1"/>
    <property type="match status" value="1"/>
</dbReference>
<protein>
    <recommendedName>
        <fullName evidence="6">DUF4231 domain-containing protein</fullName>
    </recommendedName>
</protein>
<keyword evidence="1" id="KW-1133">Transmembrane helix</keyword>
<gene>
    <name evidence="4" type="ORF">BBI01_06625</name>
</gene>
<feature type="transmembrane region" description="Helical" evidence="1">
    <location>
        <begin position="55"/>
        <end position="73"/>
    </location>
</feature>
<evidence type="ECO:0000259" key="2">
    <source>
        <dbReference type="Pfam" id="PF18181"/>
    </source>
</evidence>
<feature type="transmembrane region" description="Helical" evidence="1">
    <location>
        <begin position="23"/>
        <end position="43"/>
    </location>
</feature>
<accession>A0A1B8ZXP8</accession>
<comment type="caution">
    <text evidence="4">The sequence shown here is derived from an EMBL/GenBank/DDBJ whole genome shotgun (WGS) entry which is preliminary data.</text>
</comment>
<sequence length="297" mass="34671">MTDKNYPNYFIAGDSASKKAQAWYIRLVGIDLLLMIASALISIYNYETAESKEVIYIISGVFLLGALFISILLRVRKFEDYWYTGRALAESCKTLSWRFMMLSEDFESTIPNNEAEKRFKDKINLVKDQFPDLNKVMNTSYINLPFISDEMKRIRALPLTDRKTYYLRHRVQDQINWYSSKAESNKDKYELWFSIVIGLQLLALVSIYFLVTSPMSNFNFVGLFSTVAASGFSWLQVKKYQENKEAYTMANSELNQIKAEADLINTEEEFSKYVLDSENAMSREHTMWLAQKRIKKK</sequence>
<dbReference type="InterPro" id="IPR041116">
    <property type="entry name" value="SLATT_3"/>
</dbReference>
<evidence type="ECO:0000313" key="5">
    <source>
        <dbReference type="Proteomes" id="UP000092651"/>
    </source>
</evidence>
<evidence type="ECO:0008006" key="6">
    <source>
        <dbReference type="Google" id="ProtNLM"/>
    </source>
</evidence>
<dbReference type="RefSeq" id="WP_065394032.1">
    <property type="nucleotide sequence ID" value="NZ_MAYH01000012.1"/>
</dbReference>
<evidence type="ECO:0000256" key="1">
    <source>
        <dbReference type="SAM" id="Phobius"/>
    </source>
</evidence>
<feature type="transmembrane region" description="Helical" evidence="1">
    <location>
        <begin position="191"/>
        <end position="211"/>
    </location>
</feature>
<feature type="transmembrane region" description="Helical" evidence="1">
    <location>
        <begin position="217"/>
        <end position="235"/>
    </location>
</feature>
<keyword evidence="1" id="KW-0812">Transmembrane</keyword>
<dbReference type="OrthoDB" id="9806639at2"/>